<dbReference type="EMBL" id="CP034539">
    <property type="protein sequence ID" value="AZQ32433.1"/>
    <property type="molecule type" value="Genomic_DNA"/>
</dbReference>
<dbReference type="RefSeq" id="WP_126388118.1">
    <property type="nucleotide sequence ID" value="NZ_CP034539.1"/>
</dbReference>
<name>A0A3Q9EP86_9ACTN</name>
<accession>A0A3Q9EP86</accession>
<dbReference type="Proteomes" id="UP000280298">
    <property type="component" value="Chromosome"/>
</dbReference>
<evidence type="ECO:0000313" key="3">
    <source>
        <dbReference type="Proteomes" id="UP000280298"/>
    </source>
</evidence>
<dbReference type="AlphaFoldDB" id="A0A3Q9EP86"/>
<sequence length="109" mass="11741">MANIGRASNTIEGGAVEDHLRFCAVEATEPVLAGADTVAAWIGDMFDRPRQRSAKAPLHPETGLANATDARIPSPHRQRGLDLCLDRFGDRRVDVSFGPGARCAASAWW</sequence>
<evidence type="ECO:0000256" key="1">
    <source>
        <dbReference type="SAM" id="MobiDB-lite"/>
    </source>
</evidence>
<gene>
    <name evidence="2" type="ORF">EJ357_02370</name>
</gene>
<reference evidence="2 3" key="1">
    <citation type="journal article" date="2019" name="Int. J. Syst. Evol. Microbiol.">
        <title>Streptomyces cyaneochromogenes sp. nov., a blue pigment-producing actinomycete from manganese-contaminated soil.</title>
        <authorList>
            <person name="Tang X."/>
            <person name="Zhao J."/>
            <person name="Li K."/>
            <person name="Chen Z."/>
            <person name="Sun Y."/>
            <person name="Gao J."/>
        </authorList>
    </citation>
    <scope>NUCLEOTIDE SEQUENCE [LARGE SCALE GENOMIC DNA]</scope>
    <source>
        <strain evidence="2 3">MK-45</strain>
    </source>
</reference>
<feature type="region of interest" description="Disordered" evidence="1">
    <location>
        <begin position="51"/>
        <end position="74"/>
    </location>
</feature>
<dbReference type="KEGG" id="scya:EJ357_02370"/>
<evidence type="ECO:0000313" key="2">
    <source>
        <dbReference type="EMBL" id="AZQ32433.1"/>
    </source>
</evidence>
<organism evidence="2 3">
    <name type="scientific">Streptomyces cyaneochromogenes</name>
    <dbReference type="NCBI Taxonomy" id="2496836"/>
    <lineage>
        <taxon>Bacteria</taxon>
        <taxon>Bacillati</taxon>
        <taxon>Actinomycetota</taxon>
        <taxon>Actinomycetes</taxon>
        <taxon>Kitasatosporales</taxon>
        <taxon>Streptomycetaceae</taxon>
        <taxon>Streptomyces</taxon>
    </lineage>
</organism>
<protein>
    <submittedName>
        <fullName evidence="2">Uncharacterized protein</fullName>
    </submittedName>
</protein>
<keyword evidence="3" id="KW-1185">Reference proteome</keyword>
<proteinExistence type="predicted"/>
<dbReference type="OrthoDB" id="864726at2"/>